<feature type="domain" description="Aminopeptidase P N-terminal" evidence="9">
    <location>
        <begin position="5"/>
        <end position="131"/>
    </location>
</feature>
<dbReference type="InterPro" id="IPR029149">
    <property type="entry name" value="Creatin/AminoP/Spt16_N"/>
</dbReference>
<comment type="catalytic activity">
    <reaction evidence="1">
        <text>Release of any N-terminal amino acid, including proline, that is linked to proline, even from a dipeptide or tripeptide.</text>
        <dbReference type="EC" id="3.4.11.9"/>
    </reaction>
</comment>
<comment type="cofactor">
    <cofactor evidence="2">
        <name>Mn(2+)</name>
        <dbReference type="ChEBI" id="CHEBI:29035"/>
    </cofactor>
</comment>
<evidence type="ECO:0000313" key="10">
    <source>
        <dbReference type="EMBL" id="AGQ18982.1"/>
    </source>
</evidence>
<dbReference type="Pfam" id="PF00557">
    <property type="entry name" value="Peptidase_M24"/>
    <property type="match status" value="1"/>
</dbReference>
<dbReference type="GO" id="GO:0030145">
    <property type="term" value="F:manganese ion binding"/>
    <property type="evidence" value="ECO:0007669"/>
    <property type="project" value="InterPro"/>
</dbReference>
<dbReference type="SUPFAM" id="SSF55920">
    <property type="entry name" value="Creatinase/aminopeptidase"/>
    <property type="match status" value="1"/>
</dbReference>
<dbReference type="SUPFAM" id="SSF53092">
    <property type="entry name" value="Creatinase/prolidase N-terminal domain"/>
    <property type="match status" value="1"/>
</dbReference>
<evidence type="ECO:0000256" key="1">
    <source>
        <dbReference type="ARBA" id="ARBA00001424"/>
    </source>
</evidence>
<protein>
    <recommendedName>
        <fullName evidence="4">Xaa-Pro aminopeptidase</fullName>
        <ecNumber evidence="4">3.4.11.9</ecNumber>
    </recommendedName>
</protein>
<dbReference type="InterPro" id="IPR052433">
    <property type="entry name" value="X-Pro_dipept-like"/>
</dbReference>
<dbReference type="InterPro" id="IPR036005">
    <property type="entry name" value="Creatinase/aminopeptidase-like"/>
</dbReference>
<sequence length="473" mass="53615">MNNSINSRQRLADKIKNGAVLLHSGSIVYRNNDTWYPFRQDSNFYYLTEWPEPDAHAVILIKDSEPELHLFVQDRNEEMETWEGKRLGQSGAVDEYDASKAYSFQDYEKILPNLLRGFNDIYCDYSSNNFEKHDKKILTHAVPYDQRGADFSNATLHSLQPLVSELRLIKSEGEIELLTKACDITVEGHIHAMKTTNTGMYEYQVGAEMEKIFYDRGAERLGYPSIVAGGHNACILHYSTNRDQLDDGNLLLIDAAAEYGMYSSDVTRTFPVSGKFTSPQKDVYEEVLRVQNEGVEGVVVGNSMKEVHQQTIKTLSESLVNLKLVPLGVEETISMMHFFEFFMHGTGHWLGLDVHDAGSNEVNGQPRAFEHGMVTTIEPGIYVRPTKPVIEFPLLERDPNEIRERRKIMGMEKATKLEKEEMMNAKTVKHEIPKDLLGIGVRIEDDIVCTNNGPMNLTENAPKTIEEIEAVTA</sequence>
<dbReference type="GO" id="GO:0070006">
    <property type="term" value="F:metalloaminopeptidase activity"/>
    <property type="evidence" value="ECO:0007669"/>
    <property type="project" value="InterPro"/>
</dbReference>
<dbReference type="PROSITE" id="PS00491">
    <property type="entry name" value="PROLINE_PEPTIDASE"/>
    <property type="match status" value="1"/>
</dbReference>
<dbReference type="PANTHER" id="PTHR43226">
    <property type="entry name" value="XAA-PRO AMINOPEPTIDASE 3"/>
    <property type="match status" value="1"/>
</dbReference>
<keyword evidence="5 8" id="KW-0479">Metal-binding</keyword>
<proteinExistence type="inferred from homology"/>
<dbReference type="GO" id="GO:0006508">
    <property type="term" value="P:proteolysis"/>
    <property type="evidence" value="ECO:0007669"/>
    <property type="project" value="TreeGrafter"/>
</dbReference>
<dbReference type="InterPro" id="IPR001131">
    <property type="entry name" value="Peptidase_M24B_aminopep-P_CS"/>
</dbReference>
<evidence type="ECO:0000256" key="3">
    <source>
        <dbReference type="ARBA" id="ARBA00008766"/>
    </source>
</evidence>
<dbReference type="EC" id="3.4.11.9" evidence="4"/>
<keyword evidence="6" id="KW-0378">Hydrolase</keyword>
<dbReference type="Gene3D" id="3.90.230.10">
    <property type="entry name" value="Creatinase/methionine aminopeptidase superfamily"/>
    <property type="match status" value="1"/>
</dbReference>
<keyword evidence="10" id="KW-0031">Aminopeptidase</keyword>
<evidence type="ECO:0000256" key="8">
    <source>
        <dbReference type="RuleBase" id="RU000590"/>
    </source>
</evidence>
<comment type="similarity">
    <text evidence="3 8">Belongs to the peptidase M24B family.</text>
</comment>
<evidence type="ECO:0000256" key="6">
    <source>
        <dbReference type="ARBA" id="ARBA00022801"/>
    </source>
</evidence>
<evidence type="ECO:0000256" key="7">
    <source>
        <dbReference type="ARBA" id="ARBA00023211"/>
    </source>
</evidence>
<reference evidence="10" key="1">
    <citation type="journal article" date="2013" name="Sci. Rep.">
        <title>Metagenomics uncovers a new group of low GC and ultra-small marine Actinobacteria.</title>
        <authorList>
            <person name="Ghai R."/>
            <person name="Mizuno C.M."/>
            <person name="Picazo A."/>
            <person name="Camacho A."/>
            <person name="Rodriguez-Valera F."/>
        </authorList>
    </citation>
    <scope>NUCLEOTIDE SEQUENCE</scope>
</reference>
<evidence type="ECO:0000256" key="2">
    <source>
        <dbReference type="ARBA" id="ARBA00001936"/>
    </source>
</evidence>
<dbReference type="Pfam" id="PF05195">
    <property type="entry name" value="AMP_N"/>
    <property type="match status" value="1"/>
</dbReference>
<evidence type="ECO:0000259" key="9">
    <source>
        <dbReference type="SMART" id="SM01011"/>
    </source>
</evidence>
<dbReference type="AlphaFoldDB" id="S5DVK0"/>
<dbReference type="CDD" id="cd01087">
    <property type="entry name" value="Prolidase"/>
    <property type="match status" value="1"/>
</dbReference>
<keyword evidence="7" id="KW-0464">Manganese</keyword>
<name>S5DVK0_9ACTN</name>
<accession>S5DVK0</accession>
<dbReference type="SMART" id="SM01011">
    <property type="entry name" value="AMP_N"/>
    <property type="match status" value="1"/>
</dbReference>
<evidence type="ECO:0000256" key="5">
    <source>
        <dbReference type="ARBA" id="ARBA00022723"/>
    </source>
</evidence>
<dbReference type="InterPro" id="IPR000994">
    <property type="entry name" value="Pept_M24"/>
</dbReference>
<dbReference type="InterPro" id="IPR007865">
    <property type="entry name" value="Aminopep_P_N"/>
</dbReference>
<keyword evidence="10" id="KW-0645">Protease</keyword>
<evidence type="ECO:0000256" key="4">
    <source>
        <dbReference type="ARBA" id="ARBA00012574"/>
    </source>
</evidence>
<dbReference type="Gene3D" id="3.40.350.10">
    <property type="entry name" value="Creatinase/prolidase N-terminal domain"/>
    <property type="match status" value="1"/>
</dbReference>
<dbReference type="PANTHER" id="PTHR43226:SF4">
    <property type="entry name" value="XAA-PRO AMINOPEPTIDASE 3"/>
    <property type="match status" value="1"/>
</dbReference>
<dbReference type="EMBL" id="KC811118">
    <property type="protein sequence ID" value="AGQ18982.1"/>
    <property type="molecule type" value="Genomic_DNA"/>
</dbReference>
<organism evidence="10">
    <name type="scientific">Candidatus Actinomarina minuta</name>
    <dbReference type="NCBI Taxonomy" id="1389454"/>
    <lineage>
        <taxon>Bacteria</taxon>
        <taxon>Bacillati</taxon>
        <taxon>Actinomycetota</taxon>
        <taxon>Actinomycetes</taxon>
        <taxon>Candidatus Actinomarinidae</taxon>
        <taxon>Candidatus Actinomarinales</taxon>
        <taxon>Candidatus Actinomarineae</taxon>
        <taxon>Candidatus Actinomarinaceae</taxon>
        <taxon>Candidatus Actinomarina</taxon>
    </lineage>
</organism>